<dbReference type="SUPFAM" id="SSF56112">
    <property type="entry name" value="Protein kinase-like (PK-like)"/>
    <property type="match status" value="1"/>
</dbReference>
<dbReference type="Proteomes" id="UP000678499">
    <property type="component" value="Unassembled WGS sequence"/>
</dbReference>
<dbReference type="InterPro" id="IPR017441">
    <property type="entry name" value="Protein_kinase_ATP_BS"/>
</dbReference>
<comment type="catalytic activity">
    <reaction evidence="7">
        <text>L-threonyl-[protein] + ATP = O-phospho-L-threonyl-[protein] + ADP + H(+)</text>
        <dbReference type="Rhea" id="RHEA:46608"/>
        <dbReference type="Rhea" id="RHEA-COMP:11060"/>
        <dbReference type="Rhea" id="RHEA-COMP:11605"/>
        <dbReference type="ChEBI" id="CHEBI:15378"/>
        <dbReference type="ChEBI" id="CHEBI:30013"/>
        <dbReference type="ChEBI" id="CHEBI:30616"/>
        <dbReference type="ChEBI" id="CHEBI:61977"/>
        <dbReference type="ChEBI" id="CHEBI:456216"/>
        <dbReference type="EC" id="2.7.11.1"/>
    </reaction>
</comment>
<feature type="region of interest" description="Disordered" evidence="11">
    <location>
        <begin position="1"/>
        <end position="25"/>
    </location>
</feature>
<dbReference type="EMBL" id="CAJPEX010000057">
    <property type="protein sequence ID" value="CAG0912880.1"/>
    <property type="molecule type" value="Genomic_DNA"/>
</dbReference>
<evidence type="ECO:0000256" key="11">
    <source>
        <dbReference type="SAM" id="MobiDB-lite"/>
    </source>
</evidence>
<dbReference type="SMART" id="SM00220">
    <property type="entry name" value="S_TKc"/>
    <property type="match status" value="1"/>
</dbReference>
<keyword evidence="3" id="KW-0808">Transferase</keyword>
<dbReference type="GO" id="GO:0050321">
    <property type="term" value="F:tau-protein kinase activity"/>
    <property type="evidence" value="ECO:0007669"/>
    <property type="project" value="TreeGrafter"/>
</dbReference>
<evidence type="ECO:0000256" key="1">
    <source>
        <dbReference type="ARBA" id="ARBA00012513"/>
    </source>
</evidence>
<dbReference type="GO" id="GO:0000226">
    <property type="term" value="P:microtubule cytoskeleton organization"/>
    <property type="evidence" value="ECO:0007669"/>
    <property type="project" value="TreeGrafter"/>
</dbReference>
<evidence type="ECO:0000256" key="9">
    <source>
        <dbReference type="PROSITE-ProRule" id="PRU10141"/>
    </source>
</evidence>
<evidence type="ECO:0000313" key="13">
    <source>
        <dbReference type="EMBL" id="CAD7272728.1"/>
    </source>
</evidence>
<dbReference type="InterPro" id="IPR011009">
    <property type="entry name" value="Kinase-like_dom_sf"/>
</dbReference>
<dbReference type="Gene3D" id="1.10.510.10">
    <property type="entry name" value="Transferase(Phosphotransferase) domain 1"/>
    <property type="match status" value="1"/>
</dbReference>
<dbReference type="GO" id="GO:0005737">
    <property type="term" value="C:cytoplasm"/>
    <property type="evidence" value="ECO:0007669"/>
    <property type="project" value="TreeGrafter"/>
</dbReference>
<dbReference type="PROSITE" id="PS00108">
    <property type="entry name" value="PROTEIN_KINASE_ST"/>
    <property type="match status" value="1"/>
</dbReference>
<evidence type="ECO:0000256" key="6">
    <source>
        <dbReference type="ARBA" id="ARBA00022840"/>
    </source>
</evidence>
<keyword evidence="14" id="KW-1185">Reference proteome</keyword>
<dbReference type="FunFam" id="3.30.200.20:FF:000003">
    <property type="entry name" value="Non-specific serine/threonine protein kinase"/>
    <property type="match status" value="1"/>
</dbReference>
<dbReference type="InterPro" id="IPR008271">
    <property type="entry name" value="Ser/Thr_kinase_AS"/>
</dbReference>
<organism evidence="13">
    <name type="scientific">Notodromas monacha</name>
    <dbReference type="NCBI Taxonomy" id="399045"/>
    <lineage>
        <taxon>Eukaryota</taxon>
        <taxon>Metazoa</taxon>
        <taxon>Ecdysozoa</taxon>
        <taxon>Arthropoda</taxon>
        <taxon>Crustacea</taxon>
        <taxon>Oligostraca</taxon>
        <taxon>Ostracoda</taxon>
        <taxon>Podocopa</taxon>
        <taxon>Podocopida</taxon>
        <taxon>Cypridocopina</taxon>
        <taxon>Cypridoidea</taxon>
        <taxon>Cyprididae</taxon>
        <taxon>Notodromas</taxon>
    </lineage>
</organism>
<dbReference type="Pfam" id="PF00069">
    <property type="entry name" value="Pkinase"/>
    <property type="match status" value="1"/>
</dbReference>
<dbReference type="GO" id="GO:0005524">
    <property type="term" value="F:ATP binding"/>
    <property type="evidence" value="ECO:0007669"/>
    <property type="project" value="UniProtKB-UniRule"/>
</dbReference>
<keyword evidence="5" id="KW-0418">Kinase</keyword>
<comment type="similarity">
    <text evidence="10">Belongs to the protein kinase superfamily.</text>
</comment>
<evidence type="ECO:0000256" key="7">
    <source>
        <dbReference type="ARBA" id="ARBA00047899"/>
    </source>
</evidence>
<evidence type="ECO:0000256" key="4">
    <source>
        <dbReference type="ARBA" id="ARBA00022741"/>
    </source>
</evidence>
<dbReference type="GO" id="GO:0035556">
    <property type="term" value="P:intracellular signal transduction"/>
    <property type="evidence" value="ECO:0007669"/>
    <property type="project" value="TreeGrafter"/>
</dbReference>
<evidence type="ECO:0000256" key="3">
    <source>
        <dbReference type="ARBA" id="ARBA00022679"/>
    </source>
</evidence>
<keyword evidence="2 10" id="KW-0723">Serine/threonine-protein kinase</keyword>
<sequence length="450" mass="49839">MEKIDGSDHDGKGWNGEKSVGSNVSATKKSMEMGIVSTGACFNRQPTKTAMTPYEKIVYDCNHDEKWAKEVTLGKRVSFYRFKSDIGSGNFSQVKSAVHQLTKEKVAIKILDKTRLDHKTQKMLSREIINMDKLVHPNIIRLFQVVETLSRIHLIMEYAGGGELFAYITNKGKLSEDESKVIFSQLVSAVSYMHGNNMVHRDIKAENVFYASPRWVKLGDFGFSIGIANNENLKTFCGSPPYAAPELFQDDSYAGCPVDVWALGVLLYFMVSGLMPFRAQTVAALKKLIVAGDFSVPENMPEGAKEIVSSILVQEPMRRPTLTELQNHAWLKGTGGACCLNFSHDDAHALVLKEMNRLGIPEEMLRTAETRGNRSTVIGIYRVLFTKVQNRRLSSSPRIPGLCVDSSPQKSVPKTPGFCDASSKQLSGCLTGKSGLFHRVSNKSKACVIQ</sequence>
<name>A0A7R9BDX6_9CRUS</name>
<comment type="catalytic activity">
    <reaction evidence="8">
        <text>L-seryl-[protein] + ATP = O-phospho-L-seryl-[protein] + ADP + H(+)</text>
        <dbReference type="Rhea" id="RHEA:17989"/>
        <dbReference type="Rhea" id="RHEA-COMP:9863"/>
        <dbReference type="Rhea" id="RHEA-COMP:11604"/>
        <dbReference type="ChEBI" id="CHEBI:15378"/>
        <dbReference type="ChEBI" id="CHEBI:29999"/>
        <dbReference type="ChEBI" id="CHEBI:30616"/>
        <dbReference type="ChEBI" id="CHEBI:83421"/>
        <dbReference type="ChEBI" id="CHEBI:456216"/>
        <dbReference type="EC" id="2.7.11.1"/>
    </reaction>
</comment>
<feature type="domain" description="Protein kinase" evidence="12">
    <location>
        <begin position="80"/>
        <end position="331"/>
    </location>
</feature>
<dbReference type="EMBL" id="OA882094">
    <property type="protein sequence ID" value="CAD7272728.1"/>
    <property type="molecule type" value="Genomic_DNA"/>
</dbReference>
<dbReference type="EC" id="2.7.11.1" evidence="1"/>
<evidence type="ECO:0000256" key="8">
    <source>
        <dbReference type="ARBA" id="ARBA00048679"/>
    </source>
</evidence>
<evidence type="ECO:0000313" key="14">
    <source>
        <dbReference type="Proteomes" id="UP000678499"/>
    </source>
</evidence>
<dbReference type="PANTHER" id="PTHR24346">
    <property type="entry name" value="MAP/MICROTUBULE AFFINITY-REGULATING KINASE"/>
    <property type="match status" value="1"/>
</dbReference>
<feature type="compositionally biased region" description="Basic and acidic residues" evidence="11">
    <location>
        <begin position="1"/>
        <end position="12"/>
    </location>
</feature>
<dbReference type="FunFam" id="1.10.510.10:FF:000571">
    <property type="entry name" value="Maternal embryonic leucine zipper kinase"/>
    <property type="match status" value="1"/>
</dbReference>
<protein>
    <recommendedName>
        <fullName evidence="1">non-specific serine/threonine protein kinase</fullName>
        <ecNumber evidence="1">2.7.11.1</ecNumber>
    </recommendedName>
</protein>
<dbReference type="AlphaFoldDB" id="A0A7R9BDX6"/>
<evidence type="ECO:0000259" key="12">
    <source>
        <dbReference type="PROSITE" id="PS50011"/>
    </source>
</evidence>
<reference evidence="13" key="1">
    <citation type="submission" date="2020-11" db="EMBL/GenBank/DDBJ databases">
        <authorList>
            <person name="Tran Van P."/>
        </authorList>
    </citation>
    <scope>NUCLEOTIDE SEQUENCE</scope>
</reference>
<gene>
    <name evidence="13" type="ORF">NMOB1V02_LOCUS650</name>
</gene>
<accession>A0A7R9BDX6</accession>
<keyword evidence="6 9" id="KW-0067">ATP-binding</keyword>
<evidence type="ECO:0000256" key="5">
    <source>
        <dbReference type="ARBA" id="ARBA00022777"/>
    </source>
</evidence>
<feature type="binding site" evidence="9">
    <location>
        <position position="109"/>
    </location>
    <ligand>
        <name>ATP</name>
        <dbReference type="ChEBI" id="CHEBI:30616"/>
    </ligand>
</feature>
<proteinExistence type="inferred from homology"/>
<dbReference type="PROSITE" id="PS50011">
    <property type="entry name" value="PROTEIN_KINASE_DOM"/>
    <property type="match status" value="1"/>
</dbReference>
<evidence type="ECO:0000256" key="2">
    <source>
        <dbReference type="ARBA" id="ARBA00022527"/>
    </source>
</evidence>
<keyword evidence="4 9" id="KW-0547">Nucleotide-binding</keyword>
<dbReference type="PANTHER" id="PTHR24346:SF49">
    <property type="entry name" value="NIM1 SERINE_THREONINE PROTEIN KINASE"/>
    <property type="match status" value="1"/>
</dbReference>
<dbReference type="PROSITE" id="PS00107">
    <property type="entry name" value="PROTEIN_KINASE_ATP"/>
    <property type="match status" value="1"/>
</dbReference>
<evidence type="ECO:0000256" key="10">
    <source>
        <dbReference type="RuleBase" id="RU000304"/>
    </source>
</evidence>
<dbReference type="InterPro" id="IPR000719">
    <property type="entry name" value="Prot_kinase_dom"/>
</dbReference>
<dbReference type="OrthoDB" id="193931at2759"/>